<protein>
    <submittedName>
        <fullName evidence="1">Uncharacterized protein</fullName>
    </submittedName>
</protein>
<organism evidence="1 2">
    <name type="scientific">Salinibacillus kushneri</name>
    <dbReference type="NCBI Taxonomy" id="237682"/>
    <lineage>
        <taxon>Bacteria</taxon>
        <taxon>Bacillati</taxon>
        <taxon>Bacillota</taxon>
        <taxon>Bacilli</taxon>
        <taxon>Bacillales</taxon>
        <taxon>Bacillaceae</taxon>
        <taxon>Salinibacillus</taxon>
    </lineage>
</organism>
<proteinExistence type="predicted"/>
<gene>
    <name evidence="1" type="ORF">SAMN05421676_101482</name>
</gene>
<keyword evidence="2" id="KW-1185">Reference proteome</keyword>
<evidence type="ECO:0000313" key="2">
    <source>
        <dbReference type="Proteomes" id="UP000199095"/>
    </source>
</evidence>
<accession>A0A1H9ZEC0</accession>
<name>A0A1H9ZEC0_9BACI</name>
<evidence type="ECO:0000313" key="1">
    <source>
        <dbReference type="EMBL" id="SES79933.1"/>
    </source>
</evidence>
<reference evidence="2" key="1">
    <citation type="submission" date="2016-10" db="EMBL/GenBank/DDBJ databases">
        <authorList>
            <person name="Varghese N."/>
            <person name="Submissions S."/>
        </authorList>
    </citation>
    <scope>NUCLEOTIDE SEQUENCE [LARGE SCALE GENOMIC DNA]</scope>
    <source>
        <strain evidence="2">CGMCC 1.3566</strain>
    </source>
</reference>
<dbReference type="OrthoDB" id="2989578at2"/>
<dbReference type="EMBL" id="FOHJ01000001">
    <property type="protein sequence ID" value="SES79933.1"/>
    <property type="molecule type" value="Genomic_DNA"/>
</dbReference>
<sequence>MDSKKYQMSEQAFLDAWENVGCPNNIYGTKNCYEFLNNLIIKTDGLVIVDHFSLTDYDNVSSIEYHEPYVKIIWRDFVKERPPRGFEGMVQDIFGADYLYSLSNIQQLKFIKSNNHLMVLVMPTVIKLKDAKKFLGINKLKEDQFRIQDNDQELHTEIKFIQNNYVHECLLYNLPFFSFLLKPKQGDVHRSRSQKLLLLSTLMHAKERILTVQSKLDKLYENEHDEIRSSGNILRTILESLLKYYCLFYEYSLPKKHYEKNFLGDLKRHLKKFNDPLNDVLEQRIINLANDFSHDNGNIPLLEDVYELNQHVNYLVEYFNKKSVLKNNLLS</sequence>
<dbReference type="Proteomes" id="UP000199095">
    <property type="component" value="Unassembled WGS sequence"/>
</dbReference>
<dbReference type="AlphaFoldDB" id="A0A1H9ZEC0"/>